<dbReference type="EMBL" id="CAJRAF010000004">
    <property type="protein sequence ID" value="CAG5017899.1"/>
    <property type="molecule type" value="Genomic_DNA"/>
</dbReference>
<dbReference type="Gene3D" id="1.20.120.450">
    <property type="entry name" value="dinb family like domain"/>
    <property type="match status" value="1"/>
</dbReference>
<comment type="caution">
    <text evidence="2">The sequence shown here is derived from an EMBL/GenBank/DDBJ whole genome shotgun (WGS) entry which is preliminary data.</text>
</comment>
<reference evidence="2" key="1">
    <citation type="submission" date="2021-04" db="EMBL/GenBank/DDBJ databases">
        <authorList>
            <person name="Rodrigo-Torres L."/>
            <person name="Arahal R. D."/>
            <person name="Lucena T."/>
        </authorList>
    </citation>
    <scope>NUCLEOTIDE SEQUENCE</scope>
    <source>
        <strain evidence="2">CECT 9275</strain>
    </source>
</reference>
<accession>A0A916N7P7</accession>
<dbReference type="Pfam" id="PF12867">
    <property type="entry name" value="DinB_2"/>
    <property type="match status" value="1"/>
</dbReference>
<protein>
    <recommendedName>
        <fullName evidence="1">DinB-like domain-containing protein</fullName>
    </recommendedName>
</protein>
<evidence type="ECO:0000313" key="2">
    <source>
        <dbReference type="EMBL" id="CAG5017899.1"/>
    </source>
</evidence>
<name>A0A916N7P7_9BACT</name>
<evidence type="ECO:0000313" key="3">
    <source>
        <dbReference type="Proteomes" id="UP000680038"/>
    </source>
</evidence>
<sequence>MCLSNIYVIFSNDPAHTLVWSDVVDLPEQLNLKMELQTKTQTLLSLWKEARTRFSNQLKSLQPQDLLRKLPLTQNSVGFLIRHVGDVELLFAKNVFGSKLSVSAKTLIAQHDTGEWTDLSSLLEYVSHSAEALEIAIGLQSDQDWDTEIVTKEFGVKTKAESLGRIISHTAHHGGQLAIILKYADHEK</sequence>
<dbReference type="InterPro" id="IPR034660">
    <property type="entry name" value="DinB/YfiT-like"/>
</dbReference>
<gene>
    <name evidence="2" type="ORF">DYBT9275_05869</name>
</gene>
<dbReference type="InterPro" id="IPR024775">
    <property type="entry name" value="DinB-like"/>
</dbReference>
<proteinExistence type="predicted"/>
<dbReference type="Proteomes" id="UP000680038">
    <property type="component" value="Unassembled WGS sequence"/>
</dbReference>
<keyword evidence="3" id="KW-1185">Reference proteome</keyword>
<evidence type="ECO:0000259" key="1">
    <source>
        <dbReference type="Pfam" id="PF12867"/>
    </source>
</evidence>
<dbReference type="AlphaFoldDB" id="A0A916N7P7"/>
<organism evidence="2 3">
    <name type="scientific">Dyadobacter helix</name>
    <dbReference type="NCBI Taxonomy" id="2822344"/>
    <lineage>
        <taxon>Bacteria</taxon>
        <taxon>Pseudomonadati</taxon>
        <taxon>Bacteroidota</taxon>
        <taxon>Cytophagia</taxon>
        <taxon>Cytophagales</taxon>
        <taxon>Spirosomataceae</taxon>
        <taxon>Dyadobacter</taxon>
    </lineage>
</organism>
<feature type="domain" description="DinB-like" evidence="1">
    <location>
        <begin position="47"/>
        <end position="177"/>
    </location>
</feature>
<dbReference type="SUPFAM" id="SSF109854">
    <property type="entry name" value="DinB/YfiT-like putative metalloenzymes"/>
    <property type="match status" value="1"/>
</dbReference>